<gene>
    <name evidence="1" type="ORF">SAMN05421741_12813</name>
</gene>
<protein>
    <submittedName>
        <fullName evidence="1">Uncharacterized protein</fullName>
    </submittedName>
</protein>
<dbReference type="OrthoDB" id="1198767at2"/>
<evidence type="ECO:0000313" key="2">
    <source>
        <dbReference type="Proteomes" id="UP000199036"/>
    </source>
</evidence>
<accession>A0A1I5FHP7</accession>
<name>A0A1I5FHP7_9FLAO</name>
<dbReference type="AlphaFoldDB" id="A0A1I5FHP7"/>
<dbReference type="STRING" id="913024.SAMN05421741_12813"/>
<keyword evidence="2" id="KW-1185">Reference proteome</keyword>
<reference evidence="2" key="1">
    <citation type="submission" date="2016-10" db="EMBL/GenBank/DDBJ databases">
        <authorList>
            <person name="Varghese N."/>
            <person name="Submissions S."/>
        </authorList>
    </citation>
    <scope>NUCLEOTIDE SEQUENCE [LARGE SCALE GENOMIC DNA]</scope>
    <source>
        <strain evidence="2">DS-12</strain>
    </source>
</reference>
<proteinExistence type="predicted"/>
<dbReference type="Proteomes" id="UP000199036">
    <property type="component" value="Unassembled WGS sequence"/>
</dbReference>
<dbReference type="PROSITE" id="PS51257">
    <property type="entry name" value="PROKAR_LIPOPROTEIN"/>
    <property type="match status" value="1"/>
</dbReference>
<sequence length="362" mass="42479">MKHYYKLLLLFSVLTLTSCSTILHRKQQKVNVFSNAENATVTVNDSIYQLPAKIKLLRDKTPVTISYQSANKQLDTIVNGKLSPVFKSMNLTTTYFFGVGYLVDLTNKKRFSYPSNIFFNDNPNAKVYENRAEEYIIRKNITDNDKIEEIRSVFKRNYFSDQRKLAKREEKEFQRFNPKVGKFRMFIAPPTLSLIGFSSKNPNIEQFNNFVGGIGFGFGADYFYKENKFISVEISNRANQFDPFYWSDYDVYAHKLDLSVRKAFKKNRFEYSYGFSFTYTDFEYKLPREKNIIKPLMTFEDDDRIGIKKNYVTLGFSSLANYQISSIMFIGLRYNPSIYSFRSSGSGFDYEHVISIDYRLKF</sequence>
<dbReference type="EMBL" id="FOVI01000028">
    <property type="protein sequence ID" value="SFO22861.1"/>
    <property type="molecule type" value="Genomic_DNA"/>
</dbReference>
<organism evidence="1 2">
    <name type="scientific">Paenimyroides ummariense</name>
    <dbReference type="NCBI Taxonomy" id="913024"/>
    <lineage>
        <taxon>Bacteria</taxon>
        <taxon>Pseudomonadati</taxon>
        <taxon>Bacteroidota</taxon>
        <taxon>Flavobacteriia</taxon>
        <taxon>Flavobacteriales</taxon>
        <taxon>Flavobacteriaceae</taxon>
        <taxon>Paenimyroides</taxon>
    </lineage>
</organism>
<dbReference type="RefSeq" id="WP_091525781.1">
    <property type="nucleotide sequence ID" value="NZ_FOVI01000028.1"/>
</dbReference>
<evidence type="ECO:0000313" key="1">
    <source>
        <dbReference type="EMBL" id="SFO22861.1"/>
    </source>
</evidence>